<evidence type="ECO:0000313" key="1">
    <source>
        <dbReference type="EMBL" id="SFU81541.1"/>
    </source>
</evidence>
<dbReference type="OrthoDB" id="8451539at2"/>
<proteinExistence type="predicted"/>
<dbReference type="RefSeq" id="WP_054256428.1">
    <property type="nucleotide sequence ID" value="NZ_CYIG01000018.1"/>
</dbReference>
<dbReference type="Proteomes" id="UP000183656">
    <property type="component" value="Unassembled WGS sequence"/>
</dbReference>
<dbReference type="EMBL" id="FPBX01000023">
    <property type="protein sequence ID" value="SFU81541.1"/>
    <property type="molecule type" value="Genomic_DNA"/>
</dbReference>
<protein>
    <submittedName>
        <fullName evidence="1">Uncharacterized protein</fullName>
    </submittedName>
</protein>
<reference evidence="1 2" key="1">
    <citation type="submission" date="2016-10" db="EMBL/GenBank/DDBJ databases">
        <authorList>
            <person name="de Groot N.N."/>
        </authorList>
    </citation>
    <scope>NUCLEOTIDE SEQUENCE [LARGE SCALE GENOMIC DNA]</scope>
    <source>
        <strain evidence="1 2">R-24608</strain>
    </source>
</reference>
<name>A0A1I7J8U7_9BURK</name>
<organism evidence="1 2">
    <name type="scientific">Paenacidovorax caeni</name>
    <dbReference type="NCBI Taxonomy" id="343013"/>
    <lineage>
        <taxon>Bacteria</taxon>
        <taxon>Pseudomonadati</taxon>
        <taxon>Pseudomonadota</taxon>
        <taxon>Betaproteobacteria</taxon>
        <taxon>Burkholderiales</taxon>
        <taxon>Comamonadaceae</taxon>
        <taxon>Paenacidovorax</taxon>
    </lineage>
</organism>
<dbReference type="AlphaFoldDB" id="A0A1I7J8U7"/>
<keyword evidence="2" id="KW-1185">Reference proteome</keyword>
<evidence type="ECO:0000313" key="2">
    <source>
        <dbReference type="Proteomes" id="UP000183656"/>
    </source>
</evidence>
<dbReference type="STRING" id="343013.SAMN04489707_102343"/>
<accession>A0A1I7J8U7</accession>
<gene>
    <name evidence="1" type="ORF">SAMN04489707_102343</name>
</gene>
<sequence length="96" mass="10305">MTGSRLALLALLPVLALAPLVALARYLWSILANPGKAWRIAVGFDQLVNVAANGHEDETISSRAARARDGGRRWGCLLCRLLDALDPGHCDKSRGT</sequence>